<dbReference type="PATRIC" id="fig|251221.4.peg.2670"/>
<evidence type="ECO:0000313" key="1">
    <source>
        <dbReference type="EMBL" id="BAC90574.1"/>
    </source>
</evidence>
<reference evidence="1 2" key="2">
    <citation type="journal article" date="2003" name="DNA Res.">
        <title>Complete genome structure of Gloeobacter violaceus PCC 7421, a cyanobacterium that lacks thylakoids (supplement).</title>
        <authorList>
            <person name="Nakamura Y."/>
            <person name="Kaneko T."/>
            <person name="Sato S."/>
            <person name="Mimuro M."/>
            <person name="Miyashita H."/>
            <person name="Tsuchiya T."/>
            <person name="Sasamoto S."/>
            <person name="Watanabe A."/>
            <person name="Kawashima K."/>
            <person name="Kishida Y."/>
            <person name="Kiyokawa C."/>
            <person name="Kohara M."/>
            <person name="Matsumoto M."/>
            <person name="Matsuno A."/>
            <person name="Nakazaki N."/>
            <person name="Shimpo S."/>
            <person name="Takeuchi C."/>
            <person name="Yamada M."/>
            <person name="Tabata S."/>
        </authorList>
    </citation>
    <scope>NUCLEOTIDE SEQUENCE [LARGE SCALE GENOMIC DNA]</scope>
    <source>
        <strain evidence="2">ATCC 29082 / PCC 7421</strain>
    </source>
</reference>
<dbReference type="EMBL" id="BA000045">
    <property type="protein sequence ID" value="BAC90574.1"/>
    <property type="molecule type" value="Genomic_DNA"/>
</dbReference>
<dbReference type="Proteomes" id="UP000000557">
    <property type="component" value="Chromosome"/>
</dbReference>
<proteinExistence type="predicted"/>
<dbReference type="AlphaFoldDB" id="Q7NHA4"/>
<dbReference type="EnsemblBacteria" id="BAC90574">
    <property type="protein sequence ID" value="BAC90574"/>
    <property type="gene ID" value="BAC90574"/>
</dbReference>
<name>Q7NHA4_GLOVI</name>
<dbReference type="STRING" id="251221.gene:10760133"/>
<accession>Q7NHA4</accession>
<organism evidence="1 2">
    <name type="scientific">Gloeobacter violaceus (strain ATCC 29082 / PCC 7421)</name>
    <dbReference type="NCBI Taxonomy" id="251221"/>
    <lineage>
        <taxon>Bacteria</taxon>
        <taxon>Bacillati</taxon>
        <taxon>Cyanobacteriota</taxon>
        <taxon>Cyanophyceae</taxon>
        <taxon>Gloeobacterales</taxon>
        <taxon>Gloeobacteraceae</taxon>
        <taxon>Gloeobacter</taxon>
    </lineage>
</organism>
<dbReference type="InParanoid" id="Q7NHA4"/>
<dbReference type="KEGG" id="gvi:glr2633"/>
<sequence length="110" mass="12832">MPDDETTSPLIPSAEEPARRSGQIGWKLFWRQIMETQTPRRAVSDLEYNLLTVLQNKAEAIKAYDVYIRDARQANSQPCAQLFEKLQQMDIECAQEIRHHLQEVMQKGRM</sequence>
<dbReference type="HOGENOM" id="CLU_2167378_0_0_3"/>
<protein>
    <submittedName>
        <fullName evidence="1">Glr2633 protein</fullName>
    </submittedName>
</protein>
<evidence type="ECO:0000313" key="2">
    <source>
        <dbReference type="Proteomes" id="UP000000557"/>
    </source>
</evidence>
<dbReference type="OrthoDB" id="488107at2"/>
<reference evidence="1 2" key="1">
    <citation type="journal article" date="2003" name="DNA Res.">
        <title>Complete genome structure of Gloeobacter violaceus PCC 7421, a cyanobacterium that lacks thylakoids.</title>
        <authorList>
            <person name="Nakamura Y."/>
            <person name="Kaneko T."/>
            <person name="Sato S."/>
            <person name="Mimuro M."/>
            <person name="Miyashita H."/>
            <person name="Tsuchiya T."/>
            <person name="Sasamoto S."/>
            <person name="Watanabe A."/>
            <person name="Kawashima K."/>
            <person name="Kishida Y."/>
            <person name="Kiyokawa C."/>
            <person name="Kohara M."/>
            <person name="Matsumoto M."/>
            <person name="Matsuno A."/>
            <person name="Nakazaki N."/>
            <person name="Shimpo S."/>
            <person name="Takeuchi C."/>
            <person name="Yamada M."/>
            <person name="Tabata S."/>
        </authorList>
    </citation>
    <scope>NUCLEOTIDE SEQUENCE [LARGE SCALE GENOMIC DNA]</scope>
    <source>
        <strain evidence="2">ATCC 29082 / PCC 7421</strain>
    </source>
</reference>
<dbReference type="eggNOG" id="ENOG5032XWB">
    <property type="taxonomic scope" value="Bacteria"/>
</dbReference>
<gene>
    <name evidence="1" type="ordered locus">glr2633</name>
</gene>
<keyword evidence="2" id="KW-1185">Reference proteome</keyword>
<dbReference type="PhylomeDB" id="Q7NHA4"/>